<dbReference type="EMBL" id="CP002771">
    <property type="protein sequence ID" value="AEF53946.1"/>
    <property type="molecule type" value="Genomic_DNA"/>
</dbReference>
<dbReference type="HOGENOM" id="CLU_1784564_0_0_6"/>
<dbReference type="STRING" id="491952.Mar181_0895"/>
<gene>
    <name evidence="1" type="ordered locus">Mar181_0895</name>
</gene>
<organism evidence="1 2">
    <name type="scientific">Marinomonas posidonica (strain CECT 7376 / NCIMB 14433 / IVIA-Po-181)</name>
    <dbReference type="NCBI Taxonomy" id="491952"/>
    <lineage>
        <taxon>Bacteria</taxon>
        <taxon>Pseudomonadati</taxon>
        <taxon>Pseudomonadota</taxon>
        <taxon>Gammaproteobacteria</taxon>
        <taxon>Oceanospirillales</taxon>
        <taxon>Oceanospirillaceae</taxon>
        <taxon>Marinomonas</taxon>
    </lineage>
</organism>
<proteinExistence type="predicted"/>
<name>F6CSV6_MARPP</name>
<dbReference type="Proteomes" id="UP000009230">
    <property type="component" value="Chromosome"/>
</dbReference>
<accession>F6CSV6</accession>
<dbReference type="KEGG" id="mpc:Mar181_0895"/>
<keyword evidence="2" id="KW-1185">Reference proteome</keyword>
<evidence type="ECO:0000313" key="2">
    <source>
        <dbReference type="Proteomes" id="UP000009230"/>
    </source>
</evidence>
<reference evidence="1 2" key="1">
    <citation type="journal article" date="2012" name="Stand. Genomic Sci.">
        <title>Complete genome sequence of Marinomonas posidonica type strain (IVIA-Po-181(T)).</title>
        <authorList>
            <person name="Lucas-Elio P."/>
            <person name="Goodwin L."/>
            <person name="Woyke T."/>
            <person name="Pitluck S."/>
            <person name="Nolan M."/>
            <person name="Kyrpides N.C."/>
            <person name="Detter J.C."/>
            <person name="Copeland A."/>
            <person name="Lu M."/>
            <person name="Bruce D."/>
            <person name="Detter C."/>
            <person name="Tapia R."/>
            <person name="Han S."/>
            <person name="Land M.L."/>
            <person name="Ivanova N."/>
            <person name="Mikhailova N."/>
            <person name="Johnston A.W."/>
            <person name="Sanchez-Amat A."/>
        </authorList>
    </citation>
    <scope>NUCLEOTIDE SEQUENCE [LARGE SCALE GENOMIC DNA]</scope>
    <source>
        <strain evidence="2">CECT 7376 / NCIMB 14433 / IVIA-Po-181</strain>
    </source>
</reference>
<dbReference type="RefSeq" id="WP_013795422.1">
    <property type="nucleotide sequence ID" value="NC_015559.1"/>
</dbReference>
<dbReference type="AlphaFoldDB" id="F6CSV6"/>
<protein>
    <submittedName>
        <fullName evidence="1">Uncharacterized protein</fullName>
    </submittedName>
</protein>
<sequence length="145" mass="16549">MITDTESLNVDGKAVRRNKIGITQEKIYGASWLCQDSYYKLMFNEPTFISFAEEDELVLVMSENKKGIYSGIFFYSGLGKFIKELSISSIPKEDGIDGDITTLLALVNREKHLYGFIYTIGKRDFSIDFDADKLEFGSDLKRTRL</sequence>
<evidence type="ECO:0000313" key="1">
    <source>
        <dbReference type="EMBL" id="AEF53946.1"/>
    </source>
</evidence>